<gene>
    <name evidence="2" type="ORF">ANN_20823</name>
</gene>
<reference evidence="2 3" key="1">
    <citation type="journal article" date="2022" name="Allergy">
        <title>Genome assembly and annotation of Periplaneta americana reveal a comprehensive cockroach allergen profile.</title>
        <authorList>
            <person name="Wang L."/>
            <person name="Xiong Q."/>
            <person name="Saelim N."/>
            <person name="Wang L."/>
            <person name="Nong W."/>
            <person name="Wan A.T."/>
            <person name="Shi M."/>
            <person name="Liu X."/>
            <person name="Cao Q."/>
            <person name="Hui J.H.L."/>
            <person name="Sookrung N."/>
            <person name="Leung T.F."/>
            <person name="Tungtrongchitr A."/>
            <person name="Tsui S.K.W."/>
        </authorList>
    </citation>
    <scope>NUCLEOTIDE SEQUENCE [LARGE SCALE GENOMIC DNA]</scope>
    <source>
        <strain evidence="2">PWHHKU_190912</strain>
    </source>
</reference>
<feature type="region of interest" description="Disordered" evidence="1">
    <location>
        <begin position="1"/>
        <end position="39"/>
    </location>
</feature>
<keyword evidence="3" id="KW-1185">Reference proteome</keyword>
<accession>A0ABQ8SDP8</accession>
<dbReference type="EMBL" id="JAJSOF020000029">
    <property type="protein sequence ID" value="KAJ4432207.1"/>
    <property type="molecule type" value="Genomic_DNA"/>
</dbReference>
<evidence type="ECO:0000313" key="2">
    <source>
        <dbReference type="EMBL" id="KAJ4432207.1"/>
    </source>
</evidence>
<evidence type="ECO:0008006" key="4">
    <source>
        <dbReference type="Google" id="ProtNLM"/>
    </source>
</evidence>
<protein>
    <recommendedName>
        <fullName evidence="4">Per a allergen</fullName>
    </recommendedName>
</protein>
<proteinExistence type="predicted"/>
<evidence type="ECO:0000313" key="3">
    <source>
        <dbReference type="Proteomes" id="UP001148838"/>
    </source>
</evidence>
<sequence>MADLCEGGNETAGSLKAGKPRKKPQQITCPDRKSNPGHLVSQPDALAVTPQGEQNPTYWVSHTQNRILHHNRQTTRDAVVIGQVTGSCEIGLETEETYEFWGEVTFAKQKLMLLIHSCHIIGTYQMVSSFQVGRSCHELNLELRGPPIDPDALKKAVEAVIAPPGNKISIRAAFSGL</sequence>
<evidence type="ECO:0000256" key="1">
    <source>
        <dbReference type="SAM" id="MobiDB-lite"/>
    </source>
</evidence>
<comment type="caution">
    <text evidence="2">The sequence shown here is derived from an EMBL/GenBank/DDBJ whole genome shotgun (WGS) entry which is preliminary data.</text>
</comment>
<name>A0ABQ8SDP8_PERAM</name>
<organism evidence="2 3">
    <name type="scientific">Periplaneta americana</name>
    <name type="common">American cockroach</name>
    <name type="synonym">Blatta americana</name>
    <dbReference type="NCBI Taxonomy" id="6978"/>
    <lineage>
        <taxon>Eukaryota</taxon>
        <taxon>Metazoa</taxon>
        <taxon>Ecdysozoa</taxon>
        <taxon>Arthropoda</taxon>
        <taxon>Hexapoda</taxon>
        <taxon>Insecta</taxon>
        <taxon>Pterygota</taxon>
        <taxon>Neoptera</taxon>
        <taxon>Polyneoptera</taxon>
        <taxon>Dictyoptera</taxon>
        <taxon>Blattodea</taxon>
        <taxon>Blattoidea</taxon>
        <taxon>Blattidae</taxon>
        <taxon>Blattinae</taxon>
        <taxon>Periplaneta</taxon>
    </lineage>
</organism>
<dbReference type="Proteomes" id="UP001148838">
    <property type="component" value="Unassembled WGS sequence"/>
</dbReference>